<dbReference type="SUPFAM" id="SSF51395">
    <property type="entry name" value="FMN-linked oxidoreductases"/>
    <property type="match status" value="1"/>
</dbReference>
<reference evidence="4 5" key="1">
    <citation type="submission" date="2018-07" db="EMBL/GenBank/DDBJ databases">
        <title>Whole Genome Shotgun Sequence of Streptomyces spongiicola strain 531S.</title>
        <authorList>
            <person name="Dohra H."/>
            <person name="Kodani S."/>
        </authorList>
    </citation>
    <scope>NUCLEOTIDE SEQUENCE [LARGE SCALE GENOMIC DNA]</scope>
    <source>
        <strain evidence="4 5">531S</strain>
    </source>
</reference>
<dbReference type="InterPro" id="IPR001155">
    <property type="entry name" value="OxRdtase_FMN_N"/>
</dbReference>
<accession>A0A388SSQ4</accession>
<dbReference type="CDD" id="cd02932">
    <property type="entry name" value="OYE_YqiM_FMN"/>
    <property type="match status" value="1"/>
</dbReference>
<dbReference type="GO" id="GO:0050661">
    <property type="term" value="F:NADP binding"/>
    <property type="evidence" value="ECO:0007669"/>
    <property type="project" value="InterPro"/>
</dbReference>
<dbReference type="Proteomes" id="UP000265354">
    <property type="component" value="Unassembled WGS sequence"/>
</dbReference>
<dbReference type="AlphaFoldDB" id="A0A388SSQ4"/>
<feature type="region of interest" description="Disordered" evidence="1">
    <location>
        <begin position="844"/>
        <end position="883"/>
    </location>
</feature>
<dbReference type="PRINTS" id="PR00420">
    <property type="entry name" value="RNGMNOXGNASE"/>
</dbReference>
<dbReference type="Pfam" id="PF01494">
    <property type="entry name" value="FAD_binding_3"/>
    <property type="match status" value="1"/>
</dbReference>
<dbReference type="InterPro" id="IPR002938">
    <property type="entry name" value="FAD-bd"/>
</dbReference>
<dbReference type="InterPro" id="IPR036188">
    <property type="entry name" value="FAD/NAD-bd_sf"/>
</dbReference>
<dbReference type="Pfam" id="PF00724">
    <property type="entry name" value="Oxidored_FMN"/>
    <property type="match status" value="1"/>
</dbReference>
<dbReference type="NCBIfam" id="NF006101">
    <property type="entry name" value="PRK08255.1"/>
    <property type="match status" value="1"/>
</dbReference>
<feature type="compositionally biased region" description="Pro residues" evidence="1">
    <location>
        <begin position="1"/>
        <end position="20"/>
    </location>
</feature>
<feature type="region of interest" description="Disordered" evidence="1">
    <location>
        <begin position="1"/>
        <end position="93"/>
    </location>
</feature>
<dbReference type="GO" id="GO:0003959">
    <property type="term" value="F:NADPH dehydrogenase activity"/>
    <property type="evidence" value="ECO:0007669"/>
    <property type="project" value="InterPro"/>
</dbReference>
<evidence type="ECO:0000259" key="3">
    <source>
        <dbReference type="Pfam" id="PF01494"/>
    </source>
</evidence>
<feature type="domain" description="FAD-binding" evidence="3">
    <location>
        <begin position="100"/>
        <end position="434"/>
    </location>
</feature>
<evidence type="ECO:0000313" key="5">
    <source>
        <dbReference type="Proteomes" id="UP000265354"/>
    </source>
</evidence>
<feature type="compositionally biased region" description="Low complexity" evidence="1">
    <location>
        <begin position="21"/>
        <end position="75"/>
    </location>
</feature>
<name>A0A388SSQ4_9ACTN</name>
<dbReference type="PANTHER" id="PTHR43303:SF3">
    <property type="entry name" value="BLR3436 PROTEIN"/>
    <property type="match status" value="1"/>
</dbReference>
<dbReference type="GO" id="GO:0010181">
    <property type="term" value="F:FMN binding"/>
    <property type="evidence" value="ECO:0007669"/>
    <property type="project" value="InterPro"/>
</dbReference>
<evidence type="ECO:0000259" key="2">
    <source>
        <dbReference type="Pfam" id="PF00724"/>
    </source>
</evidence>
<dbReference type="GO" id="GO:0071949">
    <property type="term" value="F:FAD binding"/>
    <property type="evidence" value="ECO:0007669"/>
    <property type="project" value="InterPro"/>
</dbReference>
<feature type="region of interest" description="Disordered" evidence="1">
    <location>
        <begin position="291"/>
        <end position="311"/>
    </location>
</feature>
<dbReference type="SUPFAM" id="SSF51905">
    <property type="entry name" value="FAD/NAD(P)-binding domain"/>
    <property type="match status" value="1"/>
</dbReference>
<protein>
    <submittedName>
        <fullName evidence="4">Bifunctional salicylyl-CoA 5-hydroxylase/oxidoreductase</fullName>
    </submittedName>
</protein>
<proteinExistence type="predicted"/>
<dbReference type="EMBL" id="BGZL01000001">
    <property type="protein sequence ID" value="GBP98800.1"/>
    <property type="molecule type" value="Genomic_DNA"/>
</dbReference>
<dbReference type="Gene3D" id="3.30.9.20">
    <property type="match status" value="1"/>
</dbReference>
<evidence type="ECO:0000313" key="4">
    <source>
        <dbReference type="EMBL" id="GBP98800.1"/>
    </source>
</evidence>
<evidence type="ECO:0000256" key="1">
    <source>
        <dbReference type="SAM" id="MobiDB-lite"/>
    </source>
</evidence>
<dbReference type="InterPro" id="IPR013785">
    <property type="entry name" value="Aldolase_TIM"/>
</dbReference>
<feature type="compositionally biased region" description="Pro residues" evidence="1">
    <location>
        <begin position="292"/>
        <end position="302"/>
    </location>
</feature>
<dbReference type="InterPro" id="IPR044152">
    <property type="entry name" value="YqjM-like"/>
</dbReference>
<dbReference type="PANTHER" id="PTHR43303">
    <property type="entry name" value="NADPH DEHYDROGENASE C23G7.10C-RELATED"/>
    <property type="match status" value="1"/>
</dbReference>
<feature type="domain" description="NADH:flavin oxidoreductase/NADH oxidase N-terminal" evidence="2">
    <location>
        <begin position="498"/>
        <end position="833"/>
    </location>
</feature>
<dbReference type="Gene3D" id="3.20.20.70">
    <property type="entry name" value="Aldolase class I"/>
    <property type="match status" value="1"/>
</dbReference>
<organism evidence="4 5">
    <name type="scientific">Streptomyces spongiicola</name>
    <dbReference type="NCBI Taxonomy" id="1690221"/>
    <lineage>
        <taxon>Bacteria</taxon>
        <taxon>Bacillati</taxon>
        <taxon>Actinomycetota</taxon>
        <taxon>Actinomycetes</taxon>
        <taxon>Kitasatosporales</taxon>
        <taxon>Streptomycetaceae</taxon>
        <taxon>Streptomyces</taxon>
    </lineage>
</organism>
<comment type="caution">
    <text evidence="4">The sequence shown here is derived from an EMBL/GenBank/DDBJ whole genome shotgun (WGS) entry which is preliminary data.</text>
</comment>
<sequence>MTPPPAPGAPPRTAPPPAPGAAPRTVPPRSGTSAAGAPHSAASGAPAAPDASGAHTTPATPATPGAHTTPDAHTTSGAPAAPRATPLPGAPPRRNAPLRIAVIGGGPGGLYAAVLLKRLDPARDITVWERNAPDDTFGFGVVLSDETLGGIEHADPAVHRALQRVFVRWDDIDIVRGGRTLTSGGHGFAALGRRTLLRILHERCAELGVRIHFRTPAPTAAELAGRHDLVIAADGVNSTTRTAHADAFRPRVTTHRCRYIWLAADFAFDAFRFEIAETEHGVMQLHGYPFERPAPGPHPPAGPSGEPGPTGASTVIVEMREEVWHAAGLDACDERQSADRCAEIFAEALGGRPLRGNNSAWTAFRTVVNAHWSHGNTVLLGDAAHTAHFSIGSGTKLAVEDALALAACVGEHATLPEALTAYEAERRPVVESTQRAAAASLRWFEDVRAYLGQPPRQFAFNLLTRSRRVTHGNLRLRDPAFTRTVEDDFGCPPGTPPMFTPLRLRGLTLRNRVVVSPMDMYSATDGDPGDFHLVHLGARALGGAGLVMTEMVCVSAQGRITPGCAGLYTDAHATAWRRVTDFVHSQAPGTAIGVQLGHSGRKGSTRLMWEGIDQPLPDGNWPLVAASPLPYRPGVNQTPHQLDRAGLTVVRDQFAAAARRAADSGFDLLELHCAHGYLLSGFLSPLTNHRTDAYGGSLANRLRYPLEVFDAVRAVWPGERPMTVRISATDWAAGGTTADDAVEIARAFAAHGADAIDVSTGQVVPGERPEYGRSYQTPYADRVRNALRVPVIAVGAISSWDDVNSLLLAGRTDLCALARPHLYDPHWTLHAAAEQNYAGTAAPWPAPYRAGSRTPPTGRTDAPRPRLGLTGLREGAQSPAPRP</sequence>
<dbReference type="RefSeq" id="WP_245990637.1">
    <property type="nucleotide sequence ID" value="NZ_BGZL01000001.1"/>
</dbReference>
<dbReference type="Gene3D" id="3.50.50.60">
    <property type="entry name" value="FAD/NAD(P)-binding domain"/>
    <property type="match status" value="2"/>
</dbReference>
<gene>
    <name evidence="4" type="ORF">SSP531S_01930</name>
</gene>